<dbReference type="CDD" id="cd05120">
    <property type="entry name" value="APH_ChoK_like"/>
    <property type="match status" value="1"/>
</dbReference>
<dbReference type="PANTHER" id="PTHR21310:SF15">
    <property type="entry name" value="AMINOGLYCOSIDE PHOSPHOTRANSFERASE DOMAIN-CONTAINING PROTEIN"/>
    <property type="match status" value="1"/>
</dbReference>
<dbReference type="STRING" id="1314800.A0A1B7MNG6"/>
<accession>A0A1B7MNG6</accession>
<reference evidence="2 3" key="1">
    <citation type="submission" date="2016-06" db="EMBL/GenBank/DDBJ databases">
        <title>Comparative genomics of the ectomycorrhizal sister species Rhizopogon vinicolor and Rhizopogon vesiculosus (Basidiomycota: Boletales) reveals a divergence of the mating type B locus.</title>
        <authorList>
            <consortium name="DOE Joint Genome Institute"/>
            <person name="Mujic A.B."/>
            <person name="Kuo A."/>
            <person name="Tritt A."/>
            <person name="Lipzen A."/>
            <person name="Chen C."/>
            <person name="Johnson J."/>
            <person name="Sharma A."/>
            <person name="Barry K."/>
            <person name="Grigoriev I.V."/>
            <person name="Spatafora J.W."/>
        </authorList>
    </citation>
    <scope>NUCLEOTIDE SEQUENCE [LARGE SCALE GENOMIC DNA]</scope>
    <source>
        <strain evidence="2 3">AM-OR11-026</strain>
    </source>
</reference>
<organism evidence="2 3">
    <name type="scientific">Rhizopogon vinicolor AM-OR11-026</name>
    <dbReference type="NCBI Taxonomy" id="1314800"/>
    <lineage>
        <taxon>Eukaryota</taxon>
        <taxon>Fungi</taxon>
        <taxon>Dikarya</taxon>
        <taxon>Basidiomycota</taxon>
        <taxon>Agaricomycotina</taxon>
        <taxon>Agaricomycetes</taxon>
        <taxon>Agaricomycetidae</taxon>
        <taxon>Boletales</taxon>
        <taxon>Suillineae</taxon>
        <taxon>Rhizopogonaceae</taxon>
        <taxon>Rhizopogon</taxon>
    </lineage>
</organism>
<protein>
    <submittedName>
        <fullName evidence="2">Kinase-like protein</fullName>
    </submittedName>
</protein>
<dbReference type="Proteomes" id="UP000092154">
    <property type="component" value="Unassembled WGS sequence"/>
</dbReference>
<dbReference type="Pfam" id="PF01636">
    <property type="entry name" value="APH"/>
    <property type="match status" value="1"/>
</dbReference>
<evidence type="ECO:0000313" key="3">
    <source>
        <dbReference type="Proteomes" id="UP000092154"/>
    </source>
</evidence>
<dbReference type="PANTHER" id="PTHR21310">
    <property type="entry name" value="AMINOGLYCOSIDE PHOSPHOTRANSFERASE-RELATED-RELATED"/>
    <property type="match status" value="1"/>
</dbReference>
<dbReference type="EMBL" id="KV448652">
    <property type="protein sequence ID" value="OAX34147.1"/>
    <property type="molecule type" value="Genomic_DNA"/>
</dbReference>
<keyword evidence="2" id="KW-0418">Kinase</keyword>
<feature type="domain" description="Aminoglycoside phosphotransferase" evidence="1">
    <location>
        <begin position="95"/>
        <end position="287"/>
    </location>
</feature>
<dbReference type="InterPro" id="IPR011009">
    <property type="entry name" value="Kinase-like_dom_sf"/>
</dbReference>
<dbReference type="InterPro" id="IPR002575">
    <property type="entry name" value="Aminoglycoside_PTrfase"/>
</dbReference>
<gene>
    <name evidence="2" type="ORF">K503DRAFT_851702</name>
</gene>
<evidence type="ECO:0000259" key="1">
    <source>
        <dbReference type="Pfam" id="PF01636"/>
    </source>
</evidence>
<sequence>MASKEGRACLNLNKSVLRLIRSALEKDASIDLEIVLQKSCARTQRMARRKWPLGPMTAVSPHLESILFRAATGDESHKADISQCIERLAQSDKRIWEGFERAIIQLTDHVVVKIGQDFNHDEIPLLPLLAQRAPSISAPRALGLVTLGQTSFMFMSFIRGDTLEKQWLNDKQKQAIQTTLNHMLLSLRSISFMFLRTADKSIYTEAEFNGLLLSSTNPRIPPGYCKWLRSLLKEDHRIVLTYGDFHPRNIMVVDELGGNIGVSGIIDWEMGGFYPEYWELLKAFNTRAPTDTIDWWNYLLDAITGYERDVAVDRLVETVIRCYVK</sequence>
<evidence type="ECO:0000313" key="2">
    <source>
        <dbReference type="EMBL" id="OAX34147.1"/>
    </source>
</evidence>
<keyword evidence="2" id="KW-0808">Transferase</keyword>
<dbReference type="SUPFAM" id="SSF56112">
    <property type="entry name" value="Protein kinase-like (PK-like)"/>
    <property type="match status" value="1"/>
</dbReference>
<dbReference type="InterPro" id="IPR051678">
    <property type="entry name" value="AGP_Transferase"/>
</dbReference>
<keyword evidence="3" id="KW-1185">Reference proteome</keyword>
<proteinExistence type="predicted"/>
<dbReference type="AlphaFoldDB" id="A0A1B7MNG6"/>
<name>A0A1B7MNG6_9AGAM</name>
<dbReference type="InParanoid" id="A0A1B7MNG6"/>
<dbReference type="OrthoDB" id="5404599at2759"/>
<dbReference type="Gene3D" id="3.90.1200.10">
    <property type="match status" value="1"/>
</dbReference>
<dbReference type="GO" id="GO:0016301">
    <property type="term" value="F:kinase activity"/>
    <property type="evidence" value="ECO:0007669"/>
    <property type="project" value="UniProtKB-KW"/>
</dbReference>